<proteinExistence type="inferred from homology"/>
<dbReference type="Pfam" id="PF03466">
    <property type="entry name" value="LysR_substrate"/>
    <property type="match status" value="1"/>
</dbReference>
<keyword evidence="8" id="KW-1185">Reference proteome</keyword>
<dbReference type="EMBL" id="QAIC01000042">
    <property type="protein sequence ID" value="MDN4576274.1"/>
    <property type="molecule type" value="Genomic_DNA"/>
</dbReference>
<dbReference type="FunFam" id="1.10.10.10:FF:000001">
    <property type="entry name" value="LysR family transcriptional regulator"/>
    <property type="match status" value="1"/>
</dbReference>
<keyword evidence="3" id="KW-0238">DNA-binding</keyword>
<dbReference type="InterPro" id="IPR036390">
    <property type="entry name" value="WH_DNA-bd_sf"/>
</dbReference>
<dbReference type="InterPro" id="IPR050950">
    <property type="entry name" value="HTH-type_LysR_regulators"/>
</dbReference>
<dbReference type="AlphaFoldDB" id="A0AAW7MUF1"/>
<feature type="domain" description="HTH lysR-type" evidence="5">
    <location>
        <begin position="4"/>
        <end position="61"/>
    </location>
</feature>
<dbReference type="GO" id="GO:0005829">
    <property type="term" value="C:cytosol"/>
    <property type="evidence" value="ECO:0007669"/>
    <property type="project" value="TreeGrafter"/>
</dbReference>
<dbReference type="Gene3D" id="3.40.190.290">
    <property type="match status" value="1"/>
</dbReference>
<dbReference type="Proteomes" id="UP001172791">
    <property type="component" value="Unassembled WGS sequence"/>
</dbReference>
<comment type="caution">
    <text evidence="6">The sequence shown here is derived from an EMBL/GenBank/DDBJ whole genome shotgun (WGS) entry which is preliminary data.</text>
</comment>
<dbReference type="InterPro" id="IPR036388">
    <property type="entry name" value="WH-like_DNA-bd_sf"/>
</dbReference>
<accession>A0AAW7MUF1</accession>
<dbReference type="SUPFAM" id="SSF46785">
    <property type="entry name" value="Winged helix' DNA-binding domain"/>
    <property type="match status" value="1"/>
</dbReference>
<evidence type="ECO:0000313" key="7">
    <source>
        <dbReference type="EMBL" id="MDN4578796.1"/>
    </source>
</evidence>
<dbReference type="Proteomes" id="UP001172788">
    <property type="component" value="Unassembled WGS sequence"/>
</dbReference>
<dbReference type="GO" id="GO:0003677">
    <property type="term" value="F:DNA binding"/>
    <property type="evidence" value="ECO:0007669"/>
    <property type="project" value="UniProtKB-KW"/>
</dbReference>
<evidence type="ECO:0000256" key="4">
    <source>
        <dbReference type="ARBA" id="ARBA00023163"/>
    </source>
</evidence>
<keyword evidence="4" id="KW-0804">Transcription</keyword>
<dbReference type="PANTHER" id="PTHR30419">
    <property type="entry name" value="HTH-TYPE TRANSCRIPTIONAL REGULATOR YBHD"/>
    <property type="match status" value="1"/>
</dbReference>
<dbReference type="PROSITE" id="PS50931">
    <property type="entry name" value="HTH_LYSR"/>
    <property type="match status" value="1"/>
</dbReference>
<evidence type="ECO:0000256" key="3">
    <source>
        <dbReference type="ARBA" id="ARBA00023125"/>
    </source>
</evidence>
<evidence type="ECO:0000313" key="9">
    <source>
        <dbReference type="Proteomes" id="UP001172791"/>
    </source>
</evidence>
<evidence type="ECO:0000313" key="8">
    <source>
        <dbReference type="Proteomes" id="UP001172788"/>
    </source>
</evidence>
<keyword evidence="2" id="KW-0805">Transcription regulation</keyword>
<dbReference type="InterPro" id="IPR000847">
    <property type="entry name" value="LysR_HTH_N"/>
</dbReference>
<evidence type="ECO:0000313" key="6">
    <source>
        <dbReference type="EMBL" id="MDN4576274.1"/>
    </source>
</evidence>
<dbReference type="SUPFAM" id="SSF53850">
    <property type="entry name" value="Periplasmic binding protein-like II"/>
    <property type="match status" value="1"/>
</dbReference>
<dbReference type="Gene3D" id="1.10.10.10">
    <property type="entry name" value="Winged helix-like DNA-binding domain superfamily/Winged helix DNA-binding domain"/>
    <property type="match status" value="1"/>
</dbReference>
<reference evidence="6" key="1">
    <citation type="submission" date="2018-04" db="EMBL/GenBank/DDBJ databases">
        <authorList>
            <person name="Jy Z."/>
        </authorList>
    </citation>
    <scope>NUCLEOTIDE SEQUENCE</scope>
    <source>
        <strain evidence="7">AS13</strain>
        <strain evidence="6">LA18</strain>
    </source>
</reference>
<organism evidence="6 9">
    <name type="scientific">Pandoraea cepalis</name>
    <dbReference type="NCBI Taxonomy" id="2508294"/>
    <lineage>
        <taxon>Bacteria</taxon>
        <taxon>Pseudomonadati</taxon>
        <taxon>Pseudomonadota</taxon>
        <taxon>Betaproteobacteria</taxon>
        <taxon>Burkholderiales</taxon>
        <taxon>Burkholderiaceae</taxon>
        <taxon>Pandoraea</taxon>
    </lineage>
</organism>
<sequence>MVIMNLDDLRYFLAIADTGLLHRAAEQVGVSQPALTKAVRRLEAELGVALFERSPKGMLLTRFGTEFQRHAASLRTAYEDALNQLGEMSAGELAKVRLGATPAAEPLVDRAFLALVRNRPALRLDLTVQLSDTLIRVLLDGEIDLAVGPSPAELPEALRAIPLLMESTFVVCRAGHPLCSTTGSVSPSQLGSYPWILPGQGVSARQQIDAYFRKHRVEGPRVQVQSSYSSPVGVFFLVANTDMLGICSTQHRPVAEQLGLKTLVASQATWSRQIAILTRKSGSLSPLTQTFLQQIVEEATFSA</sequence>
<dbReference type="Pfam" id="PF00126">
    <property type="entry name" value="HTH_1"/>
    <property type="match status" value="1"/>
</dbReference>
<name>A0AAW7MUF1_9BURK</name>
<dbReference type="GO" id="GO:0003700">
    <property type="term" value="F:DNA-binding transcription factor activity"/>
    <property type="evidence" value="ECO:0007669"/>
    <property type="project" value="InterPro"/>
</dbReference>
<dbReference type="PRINTS" id="PR00039">
    <property type="entry name" value="HTHLYSR"/>
</dbReference>
<evidence type="ECO:0000256" key="2">
    <source>
        <dbReference type="ARBA" id="ARBA00023015"/>
    </source>
</evidence>
<dbReference type="EMBL" id="QAID01000039">
    <property type="protein sequence ID" value="MDN4578796.1"/>
    <property type="molecule type" value="Genomic_DNA"/>
</dbReference>
<protein>
    <recommendedName>
        <fullName evidence="5">HTH lysR-type domain-containing protein</fullName>
    </recommendedName>
</protein>
<evidence type="ECO:0000256" key="1">
    <source>
        <dbReference type="ARBA" id="ARBA00009437"/>
    </source>
</evidence>
<evidence type="ECO:0000259" key="5">
    <source>
        <dbReference type="PROSITE" id="PS50931"/>
    </source>
</evidence>
<comment type="similarity">
    <text evidence="1">Belongs to the LysR transcriptional regulatory family.</text>
</comment>
<dbReference type="PANTHER" id="PTHR30419:SF8">
    <property type="entry name" value="NITROGEN ASSIMILATION TRANSCRIPTIONAL ACTIVATOR-RELATED"/>
    <property type="match status" value="1"/>
</dbReference>
<dbReference type="InterPro" id="IPR005119">
    <property type="entry name" value="LysR_subst-bd"/>
</dbReference>
<gene>
    <name evidence="6" type="ORF">DBA34_23765</name>
    <name evidence="7" type="ORF">DBB29_11785</name>
</gene>